<name>T0QZB9_SAPDV</name>
<dbReference type="InParanoid" id="T0QZB9"/>
<dbReference type="EMBL" id="JH767309">
    <property type="protein sequence ID" value="EQC25098.1"/>
    <property type="molecule type" value="Genomic_DNA"/>
</dbReference>
<evidence type="ECO:0000313" key="2">
    <source>
        <dbReference type="Proteomes" id="UP000030762"/>
    </source>
</evidence>
<sequence>MVIDDVGDASAFRLRPSADNNVNAAFFGLLIVLLPSSYSGGDLTFARGEMPQTVSACGMAVYAAALLSTTITSARITSGRHTALVYRLYHADVNGPTVLVPPAPDAAVAAFQALSRSMTEPFQRLGRALSASNEPLSFASLGKWNQAFICSTCRLGKVISLLPHPACEMPDAVVAAWIGQSPQAFLHMPPYKHLAYKRAIVLWSKPHRRRGLAQQRDDDSTYLSLASTHDLVFGTLPAFDVHGPAIVGSHSLPHDSATTVPLRFARHLPSMQRILMALNDVALATLYLRDVVTLQDQHVSVAEVAPVVYSLLTTFGWEPLLDAMFGLVQRWIKTHPDATVQLLISLAGLDTEAPVCRPLQQPFEAELFKRCYDAVLRTPQLFTDEFGVRRGPAVVQGLILLEHYVKTTVPPLEKASFLSRWLPPMVVAAVDAYLYAPLPVSGFLLSPDAFDPLEAVAVGLTTALRCQPAINLPLAVVDSLAEVLQSYIPHDVIFSDLDVVLAVFAVASHAHRLDAALFGTCAKLCGLALLPALTTMPEDSVPAVGDLVIAYIDASVHALANASLWPHARDIDKYPTTMASDAKTFGRETCVTLSGTGT</sequence>
<proteinExistence type="predicted"/>
<organism evidence="1 2">
    <name type="scientific">Saprolegnia diclina (strain VS20)</name>
    <dbReference type="NCBI Taxonomy" id="1156394"/>
    <lineage>
        <taxon>Eukaryota</taxon>
        <taxon>Sar</taxon>
        <taxon>Stramenopiles</taxon>
        <taxon>Oomycota</taxon>
        <taxon>Saprolegniomycetes</taxon>
        <taxon>Saprolegniales</taxon>
        <taxon>Saprolegniaceae</taxon>
        <taxon>Saprolegnia</taxon>
    </lineage>
</organism>
<dbReference type="AlphaFoldDB" id="T0QZB9"/>
<reference evidence="1 2" key="1">
    <citation type="submission" date="2012-04" db="EMBL/GenBank/DDBJ databases">
        <title>The Genome Sequence of Saprolegnia declina VS20.</title>
        <authorList>
            <consortium name="The Broad Institute Genome Sequencing Platform"/>
            <person name="Russ C."/>
            <person name="Nusbaum C."/>
            <person name="Tyler B."/>
            <person name="van West P."/>
            <person name="Dieguez-Uribeondo J."/>
            <person name="de Bruijn I."/>
            <person name="Tripathy S."/>
            <person name="Jiang R."/>
            <person name="Young S.K."/>
            <person name="Zeng Q."/>
            <person name="Gargeya S."/>
            <person name="Fitzgerald M."/>
            <person name="Haas B."/>
            <person name="Abouelleil A."/>
            <person name="Alvarado L."/>
            <person name="Arachchi H.M."/>
            <person name="Berlin A."/>
            <person name="Chapman S.B."/>
            <person name="Goldberg J."/>
            <person name="Griggs A."/>
            <person name="Gujja S."/>
            <person name="Hansen M."/>
            <person name="Howarth C."/>
            <person name="Imamovic A."/>
            <person name="Larimer J."/>
            <person name="McCowen C."/>
            <person name="Montmayeur A."/>
            <person name="Murphy C."/>
            <person name="Neiman D."/>
            <person name="Pearson M."/>
            <person name="Priest M."/>
            <person name="Roberts A."/>
            <person name="Saif S."/>
            <person name="Shea T."/>
            <person name="Sisk P."/>
            <person name="Sykes S."/>
            <person name="Wortman J."/>
            <person name="Nusbaum C."/>
            <person name="Birren B."/>
        </authorList>
    </citation>
    <scope>NUCLEOTIDE SEQUENCE [LARGE SCALE GENOMIC DNA]</scope>
    <source>
        <strain evidence="1 2">VS20</strain>
    </source>
</reference>
<accession>T0QZB9</accession>
<protein>
    <submittedName>
        <fullName evidence="1">Uncharacterized protein</fullName>
    </submittedName>
</protein>
<dbReference type="VEuPathDB" id="FungiDB:SDRG_17012"/>
<dbReference type="Proteomes" id="UP000030762">
    <property type="component" value="Unassembled WGS sequence"/>
</dbReference>
<dbReference type="RefSeq" id="XP_008621467.1">
    <property type="nucleotide sequence ID" value="XM_008623245.1"/>
</dbReference>
<evidence type="ECO:0000313" key="1">
    <source>
        <dbReference type="EMBL" id="EQC25098.1"/>
    </source>
</evidence>
<gene>
    <name evidence="1" type="ORF">SDRG_17012</name>
</gene>
<dbReference type="GeneID" id="19957739"/>
<keyword evidence="2" id="KW-1185">Reference proteome</keyword>